<name>A0A3M6TQQ7_POCDA</name>
<evidence type="ECO:0000313" key="2">
    <source>
        <dbReference type="Proteomes" id="UP000275408"/>
    </source>
</evidence>
<dbReference type="Proteomes" id="UP000275408">
    <property type="component" value="Unassembled WGS sequence"/>
</dbReference>
<sequence>MSRRPKSFSSPQLGYYVERGYHSYNDSFNDVAPYLREADISAGNLESPFVNQEMLSGRTS</sequence>
<dbReference type="EMBL" id="RCHS01003138">
    <property type="protein sequence ID" value="RMX43753.1"/>
    <property type="molecule type" value="Genomic_DNA"/>
</dbReference>
<comment type="caution">
    <text evidence="1">The sequence shown here is derived from an EMBL/GenBank/DDBJ whole genome shotgun (WGS) entry which is preliminary data.</text>
</comment>
<gene>
    <name evidence="1" type="ORF">pdam_00016475</name>
</gene>
<keyword evidence="2" id="KW-1185">Reference proteome</keyword>
<protein>
    <submittedName>
        <fullName evidence="1">Uncharacterized protein</fullName>
    </submittedName>
</protein>
<reference evidence="1 2" key="1">
    <citation type="journal article" date="2018" name="Sci. Rep.">
        <title>Comparative analysis of the Pocillopora damicornis genome highlights role of immune system in coral evolution.</title>
        <authorList>
            <person name="Cunning R."/>
            <person name="Bay R.A."/>
            <person name="Gillette P."/>
            <person name="Baker A.C."/>
            <person name="Traylor-Knowles N."/>
        </authorList>
    </citation>
    <scope>NUCLEOTIDE SEQUENCE [LARGE SCALE GENOMIC DNA]</scope>
    <source>
        <strain evidence="1">RSMAS</strain>
        <tissue evidence="1">Whole animal</tissue>
    </source>
</reference>
<accession>A0A3M6TQQ7</accession>
<proteinExistence type="predicted"/>
<evidence type="ECO:0000313" key="1">
    <source>
        <dbReference type="EMBL" id="RMX43753.1"/>
    </source>
</evidence>
<organism evidence="1 2">
    <name type="scientific">Pocillopora damicornis</name>
    <name type="common">Cauliflower coral</name>
    <name type="synonym">Millepora damicornis</name>
    <dbReference type="NCBI Taxonomy" id="46731"/>
    <lineage>
        <taxon>Eukaryota</taxon>
        <taxon>Metazoa</taxon>
        <taxon>Cnidaria</taxon>
        <taxon>Anthozoa</taxon>
        <taxon>Hexacorallia</taxon>
        <taxon>Scleractinia</taxon>
        <taxon>Astrocoeniina</taxon>
        <taxon>Pocilloporidae</taxon>
        <taxon>Pocillopora</taxon>
    </lineage>
</organism>
<dbReference type="AlphaFoldDB" id="A0A3M6TQQ7"/>